<dbReference type="Pfam" id="PF01124">
    <property type="entry name" value="MAPEG"/>
    <property type="match status" value="1"/>
</dbReference>
<organism evidence="6 7">
    <name type="scientific">Rhizobium halophytocola</name>
    <dbReference type="NCBI Taxonomy" id="735519"/>
    <lineage>
        <taxon>Bacteria</taxon>
        <taxon>Pseudomonadati</taxon>
        <taxon>Pseudomonadota</taxon>
        <taxon>Alphaproteobacteria</taxon>
        <taxon>Hyphomicrobiales</taxon>
        <taxon>Rhizobiaceae</taxon>
        <taxon>Rhizobium/Agrobacterium group</taxon>
        <taxon>Rhizobium</taxon>
    </lineage>
</organism>
<reference evidence="6 7" key="1">
    <citation type="submission" date="2021-03" db="EMBL/GenBank/DDBJ databases">
        <title>Genomic Encyclopedia of Type Strains, Phase IV (KMG-IV): sequencing the most valuable type-strain genomes for metagenomic binning, comparative biology and taxonomic classification.</title>
        <authorList>
            <person name="Goeker M."/>
        </authorList>
    </citation>
    <scope>NUCLEOTIDE SEQUENCE [LARGE SCALE GENOMIC DNA]</scope>
    <source>
        <strain evidence="6 7">DSM 21600</strain>
    </source>
</reference>
<dbReference type="InterPro" id="IPR001129">
    <property type="entry name" value="Membr-assoc_MAPEG"/>
</dbReference>
<comment type="caution">
    <text evidence="6">The sequence shown here is derived from an EMBL/GenBank/DDBJ whole genome shotgun (WGS) entry which is preliminary data.</text>
</comment>
<evidence type="ECO:0000256" key="2">
    <source>
        <dbReference type="ARBA" id="ARBA00022692"/>
    </source>
</evidence>
<feature type="transmembrane region" description="Helical" evidence="5">
    <location>
        <begin position="6"/>
        <end position="23"/>
    </location>
</feature>
<dbReference type="Proteomes" id="UP000759443">
    <property type="component" value="Unassembled WGS sequence"/>
</dbReference>
<protein>
    <submittedName>
        <fullName evidence="6">MAPEG superfamily protein</fullName>
    </submittedName>
</protein>
<name>A0ABS4E2U5_9HYPH</name>
<gene>
    <name evidence="6" type="ORF">J2Z17_003701</name>
</gene>
<keyword evidence="2 5" id="KW-0812">Transmembrane</keyword>
<dbReference type="Gene3D" id="1.20.120.550">
    <property type="entry name" value="Membrane associated eicosanoid/glutathione metabolism-like domain"/>
    <property type="match status" value="1"/>
</dbReference>
<evidence type="ECO:0000313" key="7">
    <source>
        <dbReference type="Proteomes" id="UP000759443"/>
    </source>
</evidence>
<keyword evidence="4 5" id="KW-0472">Membrane</keyword>
<feature type="transmembrane region" description="Helical" evidence="5">
    <location>
        <begin position="113"/>
        <end position="131"/>
    </location>
</feature>
<keyword evidence="7" id="KW-1185">Reference proteome</keyword>
<evidence type="ECO:0000256" key="1">
    <source>
        <dbReference type="ARBA" id="ARBA00004370"/>
    </source>
</evidence>
<comment type="subcellular location">
    <subcellularLocation>
        <location evidence="1">Membrane</location>
    </subcellularLocation>
</comment>
<sequence>MAGSPFLVLVAWSALLLLIHIGLQGLTVTQEFGPEWNAGPRDGDKKPTGKLAGRADRALRNFLETYAAFVGLALGLAIAGSDGGLGLTGAWVWFVCRIVYIPLYLAGIPYIRSLVWLGSLAGLAMMFATLAF</sequence>
<accession>A0ABS4E2U5</accession>
<evidence type="ECO:0000256" key="3">
    <source>
        <dbReference type="ARBA" id="ARBA00022989"/>
    </source>
</evidence>
<keyword evidence="3 5" id="KW-1133">Transmembrane helix</keyword>
<proteinExistence type="predicted"/>
<dbReference type="EMBL" id="JAGGJU010000010">
    <property type="protein sequence ID" value="MBP1852246.1"/>
    <property type="molecule type" value="Genomic_DNA"/>
</dbReference>
<evidence type="ECO:0000256" key="4">
    <source>
        <dbReference type="ARBA" id="ARBA00023136"/>
    </source>
</evidence>
<dbReference type="PANTHER" id="PTHR35371:SF1">
    <property type="entry name" value="BLR7753 PROTEIN"/>
    <property type="match status" value="1"/>
</dbReference>
<evidence type="ECO:0000256" key="5">
    <source>
        <dbReference type="SAM" id="Phobius"/>
    </source>
</evidence>
<dbReference type="PANTHER" id="PTHR35371">
    <property type="entry name" value="INNER MEMBRANE PROTEIN"/>
    <property type="match status" value="1"/>
</dbReference>
<dbReference type="InterPro" id="IPR023352">
    <property type="entry name" value="MAPEG-like_dom_sf"/>
</dbReference>
<dbReference type="SUPFAM" id="SSF161084">
    <property type="entry name" value="MAPEG domain-like"/>
    <property type="match status" value="1"/>
</dbReference>
<evidence type="ECO:0000313" key="6">
    <source>
        <dbReference type="EMBL" id="MBP1852246.1"/>
    </source>
</evidence>